<feature type="transmembrane region" description="Helical" evidence="1">
    <location>
        <begin position="12"/>
        <end position="35"/>
    </location>
</feature>
<keyword evidence="1" id="KW-1133">Transmembrane helix</keyword>
<proteinExistence type="predicted"/>
<accession>A0A8E2DPP4</accession>
<dbReference type="PANTHER" id="PTHR42109">
    <property type="entry name" value="UNPLACED GENOMIC SCAFFOLD UM_SCAF_CONTIG_1.265, WHOLE GENOME SHOTGUN SEQUENCE"/>
    <property type="match status" value="1"/>
</dbReference>
<dbReference type="AlphaFoldDB" id="A0A8E2DPP4"/>
<feature type="transmembrane region" description="Helical" evidence="1">
    <location>
        <begin position="132"/>
        <end position="149"/>
    </location>
</feature>
<gene>
    <name evidence="3" type="ORF">OBBRIDRAFT_724693</name>
</gene>
<evidence type="ECO:0000259" key="2">
    <source>
        <dbReference type="Pfam" id="PF24800"/>
    </source>
</evidence>
<reference evidence="3 4" key="1">
    <citation type="submission" date="2016-07" db="EMBL/GenBank/DDBJ databases">
        <title>Draft genome of the white-rot fungus Obba rivulosa 3A-2.</title>
        <authorList>
            <consortium name="DOE Joint Genome Institute"/>
            <person name="Miettinen O."/>
            <person name="Riley R."/>
            <person name="Acob R."/>
            <person name="Barry K."/>
            <person name="Cullen D."/>
            <person name="De Vries R."/>
            <person name="Hainaut M."/>
            <person name="Hatakka A."/>
            <person name="Henrissat B."/>
            <person name="Hilden K."/>
            <person name="Kuo R."/>
            <person name="Labutti K."/>
            <person name="Lipzen A."/>
            <person name="Makela M.R."/>
            <person name="Sandor L."/>
            <person name="Spatafora J.W."/>
            <person name="Grigoriev I.V."/>
            <person name="Hibbett D.S."/>
        </authorList>
    </citation>
    <scope>NUCLEOTIDE SEQUENCE [LARGE SCALE GENOMIC DNA]</scope>
    <source>
        <strain evidence="3 4">3A-2</strain>
    </source>
</reference>
<keyword evidence="1" id="KW-0472">Membrane</keyword>
<dbReference type="PANTHER" id="PTHR42109:SF2">
    <property type="entry name" value="INTEGRAL MEMBRANE PROTEIN"/>
    <property type="match status" value="1"/>
</dbReference>
<feature type="transmembrane region" description="Helical" evidence="1">
    <location>
        <begin position="244"/>
        <end position="266"/>
    </location>
</feature>
<sequence length="280" mass="30762">MSDSINYARLDGIHSLAGAIVFAIAYVPLFFYYLLQSTRRPTYVFIMLTVFCTIRITSFILRSILAGSSSAGENLNLFIADVIIYNVGFFGLLYSAYTLVLDRELVADPEGKHSSSLGPLAIITRLMRNRHLIRLALTIAVVLGIIGGTDETSSNSSTLSTGNTLRRASIYIFLVVTCLLVIETFLFAIAEHTGAPDYRRSSGEPFGTKHAVLILLVISMLLVTREAFFAATSTNLSKQENEHFWYPLSALPELLAATLFAVPGLVPARKELPESRSAWA</sequence>
<organism evidence="3 4">
    <name type="scientific">Obba rivulosa</name>
    <dbReference type="NCBI Taxonomy" id="1052685"/>
    <lineage>
        <taxon>Eukaryota</taxon>
        <taxon>Fungi</taxon>
        <taxon>Dikarya</taxon>
        <taxon>Basidiomycota</taxon>
        <taxon>Agaricomycotina</taxon>
        <taxon>Agaricomycetes</taxon>
        <taxon>Polyporales</taxon>
        <taxon>Gelatoporiaceae</taxon>
        <taxon>Obba</taxon>
    </lineage>
</organism>
<evidence type="ECO:0000256" key="1">
    <source>
        <dbReference type="SAM" id="Phobius"/>
    </source>
</evidence>
<evidence type="ECO:0000313" key="3">
    <source>
        <dbReference type="EMBL" id="OCH93466.1"/>
    </source>
</evidence>
<name>A0A8E2DPP4_9APHY</name>
<feature type="transmembrane region" description="Helical" evidence="1">
    <location>
        <begin position="42"/>
        <end position="65"/>
    </location>
</feature>
<protein>
    <recommendedName>
        <fullName evidence="2">DUF7702 domain-containing protein</fullName>
    </recommendedName>
</protein>
<dbReference type="OrthoDB" id="5389493at2759"/>
<keyword evidence="4" id="KW-1185">Reference proteome</keyword>
<dbReference type="InterPro" id="IPR056119">
    <property type="entry name" value="DUF7702"/>
</dbReference>
<feature type="transmembrane region" description="Helical" evidence="1">
    <location>
        <begin position="169"/>
        <end position="190"/>
    </location>
</feature>
<feature type="transmembrane region" description="Helical" evidence="1">
    <location>
        <begin position="77"/>
        <end position="97"/>
    </location>
</feature>
<dbReference type="EMBL" id="KV722354">
    <property type="protein sequence ID" value="OCH93466.1"/>
    <property type="molecule type" value="Genomic_DNA"/>
</dbReference>
<feature type="transmembrane region" description="Helical" evidence="1">
    <location>
        <begin position="211"/>
        <end position="232"/>
    </location>
</feature>
<keyword evidence="1" id="KW-0812">Transmembrane</keyword>
<feature type="domain" description="DUF7702" evidence="2">
    <location>
        <begin position="20"/>
        <end position="200"/>
    </location>
</feature>
<evidence type="ECO:0000313" key="4">
    <source>
        <dbReference type="Proteomes" id="UP000250043"/>
    </source>
</evidence>
<dbReference type="Pfam" id="PF24800">
    <property type="entry name" value="DUF7702"/>
    <property type="match status" value="1"/>
</dbReference>
<dbReference type="Proteomes" id="UP000250043">
    <property type="component" value="Unassembled WGS sequence"/>
</dbReference>